<protein>
    <submittedName>
        <fullName evidence="4">Transcriptional attenuator, LytR family</fullName>
    </submittedName>
</protein>
<feature type="chain" id="PRO_5039463443" evidence="2">
    <location>
        <begin position="19"/>
        <end position="294"/>
    </location>
</feature>
<feature type="signal peptide" evidence="2">
    <location>
        <begin position="1"/>
        <end position="18"/>
    </location>
</feature>
<evidence type="ECO:0000313" key="4">
    <source>
        <dbReference type="EMBL" id="SFO85956.1"/>
    </source>
</evidence>
<accession>A0A1I5KMP9</accession>
<dbReference type="STRING" id="1523247.SAMN05660464_1285"/>
<comment type="similarity">
    <text evidence="1">Belongs to the LytR/CpsA/Psr (LCP) family.</text>
</comment>
<dbReference type="Pfam" id="PF03816">
    <property type="entry name" value="LytR_cpsA_psr"/>
    <property type="match status" value="1"/>
</dbReference>
<evidence type="ECO:0000256" key="1">
    <source>
        <dbReference type="ARBA" id="ARBA00006068"/>
    </source>
</evidence>
<dbReference type="InterPro" id="IPR004474">
    <property type="entry name" value="LytR_CpsA_psr"/>
</dbReference>
<organism evidence="4 5">
    <name type="scientific">Geodermatophilus dictyosporus</name>
    <dbReference type="NCBI Taxonomy" id="1523247"/>
    <lineage>
        <taxon>Bacteria</taxon>
        <taxon>Bacillati</taxon>
        <taxon>Actinomycetota</taxon>
        <taxon>Actinomycetes</taxon>
        <taxon>Geodermatophilales</taxon>
        <taxon>Geodermatophilaceae</taxon>
        <taxon>Geodermatophilus</taxon>
    </lineage>
</organism>
<dbReference type="PANTHER" id="PTHR33392:SF6">
    <property type="entry name" value="POLYISOPRENYL-TEICHOIC ACID--PEPTIDOGLYCAN TEICHOIC ACID TRANSFERASE TAGU"/>
    <property type="match status" value="1"/>
</dbReference>
<reference evidence="5" key="1">
    <citation type="submission" date="2016-10" db="EMBL/GenBank/DDBJ databases">
        <authorList>
            <person name="Varghese N."/>
            <person name="Submissions S."/>
        </authorList>
    </citation>
    <scope>NUCLEOTIDE SEQUENCE [LARGE SCALE GENOMIC DNA]</scope>
    <source>
        <strain evidence="5">DSM 44208</strain>
    </source>
</reference>
<keyword evidence="2" id="KW-0732">Signal</keyword>
<evidence type="ECO:0000256" key="2">
    <source>
        <dbReference type="SAM" id="SignalP"/>
    </source>
</evidence>
<dbReference type="InterPro" id="IPR050922">
    <property type="entry name" value="LytR/CpsA/Psr_CW_biosynth"/>
</dbReference>
<evidence type="ECO:0000259" key="3">
    <source>
        <dbReference type="Pfam" id="PF03816"/>
    </source>
</evidence>
<dbReference type="AlphaFoldDB" id="A0A1I5KMP9"/>
<dbReference type="Gene3D" id="3.40.630.190">
    <property type="entry name" value="LCP protein"/>
    <property type="match status" value="1"/>
</dbReference>
<dbReference type="NCBIfam" id="TIGR00350">
    <property type="entry name" value="lytR_cpsA_psr"/>
    <property type="match status" value="1"/>
</dbReference>
<evidence type="ECO:0000313" key="5">
    <source>
        <dbReference type="Proteomes" id="UP000198857"/>
    </source>
</evidence>
<feature type="domain" description="Cell envelope-related transcriptional attenuator" evidence="3">
    <location>
        <begin position="69"/>
        <end position="185"/>
    </location>
</feature>
<proteinExistence type="inferred from homology"/>
<name>A0A1I5KMP9_9ACTN</name>
<sequence>MALLALPAAALTDAAVLAARLDGVAVDLAADDSDGRTWVLVGLDSRAALPAGADPRHFGTPEAVPGDRADVVVVVHQTDAGTSVLSVPRDLLVPTGNRVGRLGLTWLDGPQDTVRALCGLGIPTDHLVTVDLAGFAAVVDASGGLQVDVPQPVRDQPAGLLLPRAGPQRVDGATALALVRSRHPEHLVDGTWVPAVVDPDGRADAAGAVLSALSDQVRGSVPRPWRLHAVAWAASGAVSVDPGTSVTDLLDLGRADLGPVTVLPAGEPRGPAATRRPTADTAAAVAAAGLSCRR</sequence>
<gene>
    <name evidence="4" type="ORF">SAMN05660464_1285</name>
</gene>
<keyword evidence="5" id="KW-1185">Reference proteome</keyword>
<dbReference type="EMBL" id="FOWQ01000002">
    <property type="protein sequence ID" value="SFO85956.1"/>
    <property type="molecule type" value="Genomic_DNA"/>
</dbReference>
<dbReference type="RefSeq" id="WP_169063848.1">
    <property type="nucleotide sequence ID" value="NZ_FOWQ01000002.1"/>
</dbReference>
<dbReference type="Proteomes" id="UP000198857">
    <property type="component" value="Unassembled WGS sequence"/>
</dbReference>
<dbReference type="PANTHER" id="PTHR33392">
    <property type="entry name" value="POLYISOPRENYL-TEICHOIC ACID--PEPTIDOGLYCAN TEICHOIC ACID TRANSFERASE TAGU"/>
    <property type="match status" value="1"/>
</dbReference>